<keyword evidence="2" id="KW-1185">Reference proteome</keyword>
<comment type="caution">
    <text evidence="1">The sequence shown here is derived from an EMBL/GenBank/DDBJ whole genome shotgun (WGS) entry which is preliminary data.</text>
</comment>
<evidence type="ECO:0000313" key="1">
    <source>
        <dbReference type="EMBL" id="KOS06926.1"/>
    </source>
</evidence>
<gene>
    <name evidence="1" type="ORF">AM493_13455</name>
</gene>
<dbReference type="Proteomes" id="UP000037755">
    <property type="component" value="Unassembled WGS sequence"/>
</dbReference>
<organism evidence="1 2">
    <name type="scientific">Flavobacterium akiainvivens</name>
    <dbReference type="NCBI Taxonomy" id="1202724"/>
    <lineage>
        <taxon>Bacteria</taxon>
        <taxon>Pseudomonadati</taxon>
        <taxon>Bacteroidota</taxon>
        <taxon>Flavobacteriia</taxon>
        <taxon>Flavobacteriales</taxon>
        <taxon>Flavobacteriaceae</taxon>
        <taxon>Flavobacterium</taxon>
    </lineage>
</organism>
<keyword evidence="1" id="KW-0418">Kinase</keyword>
<dbReference type="EMBL" id="LIYD01000005">
    <property type="protein sequence ID" value="KOS06926.1"/>
    <property type="molecule type" value="Genomic_DNA"/>
</dbReference>
<dbReference type="OrthoDB" id="368469at2"/>
<protein>
    <submittedName>
        <fullName evidence="1">Aspartate kinase</fullName>
    </submittedName>
</protein>
<dbReference type="STRING" id="1202724.AM493_13455"/>
<dbReference type="GO" id="GO:0016301">
    <property type="term" value="F:kinase activity"/>
    <property type="evidence" value="ECO:0007669"/>
    <property type="project" value="UniProtKB-KW"/>
</dbReference>
<dbReference type="RefSeq" id="WP_054408550.1">
    <property type="nucleotide sequence ID" value="NZ_FOYA01000015.1"/>
</dbReference>
<name>A0A0M9VIR1_9FLAO</name>
<dbReference type="AlphaFoldDB" id="A0A0M9VIR1"/>
<accession>A0A0M9VIR1</accession>
<evidence type="ECO:0000313" key="2">
    <source>
        <dbReference type="Proteomes" id="UP000037755"/>
    </source>
</evidence>
<dbReference type="PATRIC" id="fig|1202724.3.peg.2788"/>
<keyword evidence="1" id="KW-0808">Transferase</keyword>
<sequence length="219" mass="24688">MKTISSVVEHYIKTKPFLLSALSQGIINLTSLARNMMPELEQELGKDIKQGAVVMSLKRLSEDLDFRVNHKIVKVLKGIGEITVRSSLTDYTFAVSDTILSKQAELIQNINANPEVFYTSSRGVNETNIVVSSSMSHVVDRLFHDEKQIERTDSLASITVKLPKDNITTPGVYYYIFQRLAWEGIIINEVISTSYEFTILVSEQEVDLAFKVIKDLKSL</sequence>
<proteinExistence type="predicted"/>
<reference evidence="1 2" key="1">
    <citation type="submission" date="2015-08" db="EMBL/GenBank/DDBJ databases">
        <title>Whole genome sequence of Flavobacterium akiainvivens IK-1T, from decaying Wikstroemia oahuensis, an endemic Hawaiian shrub.</title>
        <authorList>
            <person name="Wan X."/>
            <person name="Hou S."/>
            <person name="Saito J."/>
            <person name="Donachie S."/>
        </authorList>
    </citation>
    <scope>NUCLEOTIDE SEQUENCE [LARGE SCALE GENOMIC DNA]</scope>
    <source>
        <strain evidence="1 2">IK-1</strain>
    </source>
</reference>